<dbReference type="Proteomes" id="UP000198707">
    <property type="component" value="Unassembled WGS sequence"/>
</dbReference>
<proteinExistence type="predicted"/>
<dbReference type="InterPro" id="IPR036265">
    <property type="entry name" value="HIT-like_sf"/>
</dbReference>
<evidence type="ECO:0000259" key="3">
    <source>
        <dbReference type="PROSITE" id="PS51084"/>
    </source>
</evidence>
<keyword evidence="4" id="KW-0378">Hydrolase</keyword>
<gene>
    <name evidence="4" type="ORF">SAMN05443287_101340</name>
</gene>
<sequence>MWTTAMRSSFGRSGSATSLCRSSGSLVGNTTGRVNSRAVRGATWFMVRPPGRYVAGMDCYTCRTEARFDTLPPRERVDADVHWRVVHAFDSRLPGWLVLVPRRHVTSIAELTDAEAASLGTWQVRLSRALTAVTGCVKTYVMQYAEQAGFAHVHFHVVPRLADIPPDHRGPRAFAYLHAPPDERVPEATMDALAIELRGHLATESTP</sequence>
<evidence type="ECO:0000313" key="5">
    <source>
        <dbReference type="Proteomes" id="UP000198707"/>
    </source>
</evidence>
<evidence type="ECO:0000256" key="1">
    <source>
        <dbReference type="PROSITE-ProRule" id="PRU00464"/>
    </source>
</evidence>
<dbReference type="PANTHER" id="PTHR46648">
    <property type="entry name" value="HIT FAMILY PROTEIN 1"/>
    <property type="match status" value="1"/>
</dbReference>
<organism evidence="4 5">
    <name type="scientific">Micromonospora phaseoli</name>
    <dbReference type="NCBI Taxonomy" id="1144548"/>
    <lineage>
        <taxon>Bacteria</taxon>
        <taxon>Bacillati</taxon>
        <taxon>Actinomycetota</taxon>
        <taxon>Actinomycetes</taxon>
        <taxon>Micromonosporales</taxon>
        <taxon>Micromonosporaceae</taxon>
        <taxon>Micromonospora</taxon>
    </lineage>
</organism>
<dbReference type="PROSITE" id="PS51084">
    <property type="entry name" value="HIT_2"/>
    <property type="match status" value="1"/>
</dbReference>
<feature type="domain" description="HIT" evidence="3">
    <location>
        <begin position="94"/>
        <end position="170"/>
    </location>
</feature>
<dbReference type="STRING" id="1144548.SAMN05443287_101340"/>
<feature type="region of interest" description="Disordered" evidence="2">
    <location>
        <begin position="1"/>
        <end position="20"/>
    </location>
</feature>
<dbReference type="Gene3D" id="3.30.428.10">
    <property type="entry name" value="HIT-like"/>
    <property type="match status" value="1"/>
</dbReference>
<accession>A0A1H6S0N0</accession>
<reference evidence="5" key="1">
    <citation type="submission" date="2016-10" db="EMBL/GenBank/DDBJ databases">
        <authorList>
            <person name="Varghese N."/>
            <person name="Submissions S."/>
        </authorList>
    </citation>
    <scope>NUCLEOTIDE SEQUENCE [LARGE SCALE GENOMIC DNA]</scope>
    <source>
        <strain evidence="5">CGMCC 4.7038</strain>
    </source>
</reference>
<dbReference type="SUPFAM" id="SSF54197">
    <property type="entry name" value="HIT-like"/>
    <property type="match status" value="1"/>
</dbReference>
<evidence type="ECO:0000313" key="4">
    <source>
        <dbReference type="EMBL" id="SEI57590.1"/>
    </source>
</evidence>
<protein>
    <submittedName>
        <fullName evidence="4">Diadenosine tetraphosphate (Ap4A) hydrolase</fullName>
    </submittedName>
</protein>
<dbReference type="EMBL" id="FNYV01000001">
    <property type="protein sequence ID" value="SEI57590.1"/>
    <property type="molecule type" value="Genomic_DNA"/>
</dbReference>
<dbReference type="GO" id="GO:0009117">
    <property type="term" value="P:nucleotide metabolic process"/>
    <property type="evidence" value="ECO:0007669"/>
    <property type="project" value="TreeGrafter"/>
</dbReference>
<evidence type="ECO:0000256" key="2">
    <source>
        <dbReference type="SAM" id="MobiDB-lite"/>
    </source>
</evidence>
<feature type="short sequence motif" description="Histidine triad motif" evidence="1">
    <location>
        <begin position="152"/>
        <end position="156"/>
    </location>
</feature>
<dbReference type="GO" id="GO:0016787">
    <property type="term" value="F:hydrolase activity"/>
    <property type="evidence" value="ECO:0007669"/>
    <property type="project" value="UniProtKB-KW"/>
</dbReference>
<dbReference type="InterPro" id="IPR001310">
    <property type="entry name" value="Histidine_triad_HIT"/>
</dbReference>
<name>A0A1H6S0N0_9ACTN</name>
<dbReference type="AlphaFoldDB" id="A0A1H6S0N0"/>
<dbReference type="Pfam" id="PF01230">
    <property type="entry name" value="HIT"/>
    <property type="match status" value="1"/>
</dbReference>
<dbReference type="PANTHER" id="PTHR46648:SF1">
    <property type="entry name" value="ADENOSINE 5'-MONOPHOSPHORAMIDASE HNT1"/>
    <property type="match status" value="1"/>
</dbReference>
<dbReference type="InterPro" id="IPR011146">
    <property type="entry name" value="HIT-like"/>
</dbReference>
<keyword evidence="5" id="KW-1185">Reference proteome</keyword>